<dbReference type="InterPro" id="IPR011009">
    <property type="entry name" value="Kinase-like_dom_sf"/>
</dbReference>
<accession>A0ABN9WNU1</accession>
<feature type="repeat" description="ANK" evidence="3">
    <location>
        <begin position="803"/>
        <end position="835"/>
    </location>
</feature>
<dbReference type="SUPFAM" id="SSF56112">
    <property type="entry name" value="Protein kinase-like (PK-like)"/>
    <property type="match status" value="1"/>
</dbReference>
<feature type="region of interest" description="Disordered" evidence="4">
    <location>
        <begin position="1129"/>
        <end position="1160"/>
    </location>
</feature>
<feature type="repeat" description="ANK" evidence="3">
    <location>
        <begin position="653"/>
        <end position="685"/>
    </location>
</feature>
<feature type="compositionally biased region" description="Polar residues" evidence="4">
    <location>
        <begin position="729"/>
        <end position="744"/>
    </location>
</feature>
<organism evidence="7 8">
    <name type="scientific">Prorocentrum cordatum</name>
    <dbReference type="NCBI Taxonomy" id="2364126"/>
    <lineage>
        <taxon>Eukaryota</taxon>
        <taxon>Sar</taxon>
        <taxon>Alveolata</taxon>
        <taxon>Dinophyceae</taxon>
        <taxon>Prorocentrales</taxon>
        <taxon>Prorocentraceae</taxon>
        <taxon>Prorocentrum</taxon>
    </lineage>
</organism>
<keyword evidence="2 3" id="KW-0040">ANK repeat</keyword>
<dbReference type="InterPro" id="IPR036770">
    <property type="entry name" value="Ankyrin_rpt-contain_sf"/>
</dbReference>
<keyword evidence="1" id="KW-0677">Repeat</keyword>
<dbReference type="EMBL" id="CAUYUJ010019059">
    <property type="protein sequence ID" value="CAK0888322.1"/>
    <property type="molecule type" value="Genomic_DNA"/>
</dbReference>
<reference evidence="7" key="1">
    <citation type="submission" date="2023-10" db="EMBL/GenBank/DDBJ databases">
        <authorList>
            <person name="Chen Y."/>
            <person name="Shah S."/>
            <person name="Dougan E. K."/>
            <person name="Thang M."/>
            <person name="Chan C."/>
        </authorList>
    </citation>
    <scope>NUCLEOTIDE SEQUENCE [LARGE SCALE GENOMIC DNA]</scope>
</reference>
<evidence type="ECO:0000256" key="4">
    <source>
        <dbReference type="SAM" id="MobiDB-lite"/>
    </source>
</evidence>
<dbReference type="SUPFAM" id="SSF48403">
    <property type="entry name" value="Ankyrin repeat"/>
    <property type="match status" value="1"/>
</dbReference>
<dbReference type="Gene3D" id="2.60.120.650">
    <property type="entry name" value="Cupin"/>
    <property type="match status" value="1"/>
</dbReference>
<dbReference type="Pfam" id="PF07714">
    <property type="entry name" value="PK_Tyr_Ser-Thr"/>
    <property type="match status" value="1"/>
</dbReference>
<dbReference type="InterPro" id="IPR041667">
    <property type="entry name" value="Cupin_8"/>
</dbReference>
<feature type="compositionally biased region" description="Polar residues" evidence="4">
    <location>
        <begin position="599"/>
        <end position="616"/>
    </location>
</feature>
<dbReference type="Pfam" id="PF13621">
    <property type="entry name" value="Cupin_8"/>
    <property type="match status" value="1"/>
</dbReference>
<feature type="region of interest" description="Disordered" evidence="4">
    <location>
        <begin position="1029"/>
        <end position="1082"/>
    </location>
</feature>
<keyword evidence="8" id="KW-1185">Reference proteome</keyword>
<evidence type="ECO:0000313" key="7">
    <source>
        <dbReference type="EMBL" id="CAK0888322.1"/>
    </source>
</evidence>
<gene>
    <name evidence="7" type="ORF">PCOR1329_LOCUS69133</name>
</gene>
<dbReference type="InterPro" id="IPR001245">
    <property type="entry name" value="Ser-Thr/Tyr_kinase_cat_dom"/>
</dbReference>
<feature type="domain" description="Cupin-like" evidence="6">
    <location>
        <begin position="367"/>
        <end position="560"/>
    </location>
</feature>
<dbReference type="PROSITE" id="PS50088">
    <property type="entry name" value="ANK_REPEAT"/>
    <property type="match status" value="2"/>
</dbReference>
<evidence type="ECO:0000256" key="2">
    <source>
        <dbReference type="ARBA" id="ARBA00023043"/>
    </source>
</evidence>
<name>A0ABN9WNU1_9DINO</name>
<dbReference type="Gene3D" id="3.30.200.20">
    <property type="entry name" value="Phosphorylase Kinase, domain 1"/>
    <property type="match status" value="1"/>
</dbReference>
<feature type="compositionally biased region" description="Low complexity" evidence="4">
    <location>
        <begin position="1129"/>
        <end position="1147"/>
    </location>
</feature>
<evidence type="ECO:0000259" key="5">
    <source>
        <dbReference type="Pfam" id="PF07714"/>
    </source>
</evidence>
<feature type="region of interest" description="Disordered" evidence="4">
    <location>
        <begin position="585"/>
        <end position="617"/>
    </location>
</feature>
<proteinExistence type="predicted"/>
<dbReference type="PROSITE" id="PS50297">
    <property type="entry name" value="ANK_REP_REGION"/>
    <property type="match status" value="2"/>
</dbReference>
<dbReference type="Proteomes" id="UP001189429">
    <property type="component" value="Unassembled WGS sequence"/>
</dbReference>
<evidence type="ECO:0000313" key="8">
    <source>
        <dbReference type="Proteomes" id="UP001189429"/>
    </source>
</evidence>
<evidence type="ECO:0000256" key="1">
    <source>
        <dbReference type="ARBA" id="ARBA00022737"/>
    </source>
</evidence>
<feature type="compositionally biased region" description="Basic and acidic residues" evidence="4">
    <location>
        <begin position="1050"/>
        <end position="1068"/>
    </location>
</feature>
<dbReference type="PANTHER" id="PTHR24171">
    <property type="entry name" value="ANKYRIN REPEAT DOMAIN-CONTAINING PROTEIN 39-RELATED"/>
    <property type="match status" value="1"/>
</dbReference>
<sequence length="1224" mass="129740">MSRDLVDAGALPMPTQLHRTSLVVPLVPAVRVQLLASCAPAAIAKGEEVPTVRAASTQILPGRSDAVGRWGRIEVRWVSVGLAWGSWQLEFQRTSGVTSRCVGSRASLLSTSARAGGSKPRCRWRKLCEGARKPDGISGFGFVTEERALEVEAFVRCASPGRGVGRSAQADAEAFWKGKEVYTAVQKALAQTIEKIRSDAKFLERAAGPEVPGRTQMQSLLRQGADQVRHQTIREACQPQGAPPLPLAALVRRDGPALESLDALLAGARRAAAAASPPPLARARLASLLDLRGEHAEALSVLDGAGGGEASRQPEERAAAALLREMASRHARLASQRELRLCQPRASGGAARPSAVEVLDAATASTAEVAERFVGPGRPCVLRGCEAVPRWTPEELAGRLGALAVPLRRLDGSSASWARLELVGSAPFGDFVRQHVLKPQGATAGAKPRETPQVFDFSIWQQCADVLADEVAIPKWFATDLFSLASARMQPVTGSASPTLFLAAGGTASGLHVDFLQTHFWMGLCSGRKRWRLVPPEDLALLRPTYLADLNPAFPADLDDEAPAELARGGQLSVLEHVLEPGRSSQPASLEAFEHRTSRPSQPGNVSAVPSPTEMSPSADAAAKMNFAACEGENAVIEKLVAKGVSVNLSDYDRRTPLHIAAAEGNLSTVQMLISANADVAATDRWGHTPMDGAAGNNFEDIMAALRTAGGEHGLTPRGRKEPDHTPAVTAQTGVGEPSSDSSNAECLMLSSLMSTPRLGGAKAELRADAAGMRLCCAAAAGDARVLFRLIADGVHVDAKDYDGRTALHIAAAYGHQDIVQGLLDLGADARHKDNFGNTPLSSAVGHQQEEVAAVLMKALQQRRGGWRDEHPAEDIGLDLPGQVEGKFARQTSSGWMIEEREVKLGPVISKTLKSAIHTAEWRGIKVVAKTLLKKSSHESAWQADDGDITKEVLREIGILSTMRHPDLVMFLGACIDSAQPFLISEFMEGGDLDRGLQHEGLPAGLSIQARDEPFPQLVERGCEGAVFPPQLFLSDHPQGPQAPQPAPHQEQRPEGYRLRHQQTHEAEPQGPDGGPGTADVRRRGHMALHGAGGGACGAVHRQGRHLLIRADHVVHGHRVAALRGPVRAGRGARPEGLPPGQRAAPGLRRRGPAGREQGRARSAAAAGAGLLAQKCGVAPLGAPVHRAPCGGRHPVRAELLGGARRQGRGHAEIGARGHRALAC</sequence>
<feature type="domain" description="Serine-threonine/tyrosine-protein kinase catalytic" evidence="5">
    <location>
        <begin position="920"/>
        <end position="1000"/>
    </location>
</feature>
<dbReference type="Gene3D" id="1.25.40.20">
    <property type="entry name" value="Ankyrin repeat-containing domain"/>
    <property type="match status" value="2"/>
</dbReference>
<comment type="caution">
    <text evidence="7">The sequence shown here is derived from an EMBL/GenBank/DDBJ whole genome shotgun (WGS) entry which is preliminary data.</text>
</comment>
<feature type="region of interest" description="Disordered" evidence="4">
    <location>
        <begin position="712"/>
        <end position="744"/>
    </location>
</feature>
<dbReference type="PANTHER" id="PTHR24171:SF8">
    <property type="entry name" value="BRCA1-ASSOCIATED RING DOMAIN PROTEIN 1"/>
    <property type="match status" value="1"/>
</dbReference>
<dbReference type="SMART" id="SM00248">
    <property type="entry name" value="ANK"/>
    <property type="match status" value="4"/>
</dbReference>
<evidence type="ECO:0000256" key="3">
    <source>
        <dbReference type="PROSITE-ProRule" id="PRU00023"/>
    </source>
</evidence>
<protein>
    <submittedName>
        <fullName evidence="7">Uncharacterized protein</fullName>
    </submittedName>
</protein>
<dbReference type="InterPro" id="IPR002110">
    <property type="entry name" value="Ankyrin_rpt"/>
</dbReference>
<dbReference type="Pfam" id="PF12796">
    <property type="entry name" value="Ank_2"/>
    <property type="match status" value="2"/>
</dbReference>
<evidence type="ECO:0000259" key="6">
    <source>
        <dbReference type="Pfam" id="PF13621"/>
    </source>
</evidence>
<dbReference type="SUPFAM" id="SSF51197">
    <property type="entry name" value="Clavaminate synthase-like"/>
    <property type="match status" value="1"/>
</dbReference>